<accession>A0A086CHF9</accession>
<dbReference type="InterPro" id="IPR006336">
    <property type="entry name" value="GCS2"/>
</dbReference>
<dbReference type="NCBIfam" id="TIGR02048">
    <property type="entry name" value="gshA_cyano"/>
    <property type="match status" value="1"/>
</dbReference>
<dbReference type="InterPro" id="IPR014746">
    <property type="entry name" value="Gln_synth/guanido_kin_cat_dom"/>
</dbReference>
<dbReference type="AlphaFoldDB" id="A0A086CHF9"/>
<dbReference type="Gene3D" id="3.30.590.20">
    <property type="match status" value="1"/>
</dbReference>
<keyword evidence="2" id="KW-0436">Ligase</keyword>
<dbReference type="EMBL" id="JPSP01000004">
    <property type="protein sequence ID" value="KFF41623.1"/>
    <property type="molecule type" value="Genomic_DNA"/>
</dbReference>
<evidence type="ECO:0000313" key="3">
    <source>
        <dbReference type="Proteomes" id="UP000028922"/>
    </source>
</evidence>
<comment type="catalytic activity">
    <reaction evidence="1">
        <text>L-cysteine + L-glutamate + ATP = gamma-L-glutamyl-L-cysteine + ADP + phosphate + H(+)</text>
        <dbReference type="Rhea" id="RHEA:13285"/>
        <dbReference type="ChEBI" id="CHEBI:15378"/>
        <dbReference type="ChEBI" id="CHEBI:29985"/>
        <dbReference type="ChEBI" id="CHEBI:30616"/>
        <dbReference type="ChEBI" id="CHEBI:35235"/>
        <dbReference type="ChEBI" id="CHEBI:43474"/>
        <dbReference type="ChEBI" id="CHEBI:58173"/>
        <dbReference type="ChEBI" id="CHEBI:456216"/>
        <dbReference type="EC" id="6.3.2.2"/>
    </reaction>
</comment>
<dbReference type="PATRIC" id="fig|1527444.3.peg.477"/>
<gene>
    <name evidence="2" type="ORF">ucyna2_00498</name>
</gene>
<proteinExistence type="predicted"/>
<dbReference type="PANTHER" id="PTHR36510:SF1">
    <property type="entry name" value="GLUTAMATE--CYSTEINE LIGASE 2-RELATED"/>
    <property type="match status" value="1"/>
</dbReference>
<sequence>MRLSKGIEVEIYTGTSQGKIVGLSDRITKELNGFVKEPDSRNVEYITVPLLYYDDLLYALINPRKHLRKYLRDIGDYTVVPGSTLSLGDNVNRFYRSDPNNSYHSYIENTYGTDVVTASVHINIGIDNPEMLMHAHSLIRVEAPLFLALSASSPFLDGKVTGFHSTRWHMFPQTPQKVPFFMNHAHFIDWTEKQLALQNMQNVRHFWTSVRPNGDKRPYHLNRLELRICDLIIDPVSLLSVVALLEARLLQLMENPESLNPLLKSQLSAEALLYITQQNELEVAKRSLNANLYNWEDGSKIEAKKWIEKIYQEVFPIAKQNGFSCFLNPIKKILQDGNLAQQWLHKYKLGNSITSIVSREIEAIIYQEKTLEEKLFTF</sequence>
<dbReference type="GO" id="GO:0004357">
    <property type="term" value="F:glutamate-cysteine ligase activity"/>
    <property type="evidence" value="ECO:0007669"/>
    <property type="project" value="UniProtKB-EC"/>
</dbReference>
<dbReference type="STRING" id="1527444.ucyna2_00498"/>
<dbReference type="InterPro" id="IPR050141">
    <property type="entry name" value="GCL_type2/YbdK_subfam"/>
</dbReference>
<comment type="caution">
    <text evidence="2">The sequence shown here is derived from an EMBL/GenBank/DDBJ whole genome shotgun (WGS) entry which is preliminary data.</text>
</comment>
<name>A0A086CHF9_9CHRO</name>
<protein>
    <submittedName>
        <fullName evidence="2">Putative glutamate--cysteine ligase, cyanobacterial</fullName>
    </submittedName>
</protein>
<reference evidence="2 3" key="1">
    <citation type="submission" date="2014-08" db="EMBL/GenBank/DDBJ databases">
        <title>Comparative genomics reveals surprising divergence of two closely related strains of uncultivated UCYN-A cyanobacteria.</title>
        <authorList>
            <person name="Bombar D."/>
            <person name="Heller P."/>
            <person name="Sanchez-Baracaldo P."/>
            <person name="Carter B.J."/>
            <person name="Zert J.P."/>
        </authorList>
    </citation>
    <scope>NUCLEOTIDE SEQUENCE [LARGE SCALE GENOMIC DNA]</scope>
</reference>
<dbReference type="SUPFAM" id="SSF55931">
    <property type="entry name" value="Glutamine synthetase/guanido kinase"/>
    <property type="match status" value="1"/>
</dbReference>
<dbReference type="PANTHER" id="PTHR36510">
    <property type="entry name" value="GLUTAMATE--CYSTEINE LIGASE 2-RELATED"/>
    <property type="match status" value="1"/>
</dbReference>
<evidence type="ECO:0000256" key="1">
    <source>
        <dbReference type="ARBA" id="ARBA00048819"/>
    </source>
</evidence>
<dbReference type="Pfam" id="PF04107">
    <property type="entry name" value="GCS2"/>
    <property type="match status" value="1"/>
</dbReference>
<organism evidence="2 3">
    <name type="scientific">Candidatus Atelocyanobacterium thalassa isolate SIO64986</name>
    <dbReference type="NCBI Taxonomy" id="1527444"/>
    <lineage>
        <taxon>Bacteria</taxon>
        <taxon>Bacillati</taxon>
        <taxon>Cyanobacteriota</taxon>
        <taxon>Cyanophyceae</taxon>
        <taxon>Oscillatoriophycideae</taxon>
        <taxon>Chroococcales</taxon>
        <taxon>Aphanothecaceae</taxon>
        <taxon>Candidatus Atelocyanobacterium</taxon>
        <taxon>Candidatus Atelocyanobacterium thalassae</taxon>
    </lineage>
</organism>
<dbReference type="GO" id="GO:0042398">
    <property type="term" value="P:modified amino acid biosynthetic process"/>
    <property type="evidence" value="ECO:0007669"/>
    <property type="project" value="InterPro"/>
</dbReference>
<dbReference type="Proteomes" id="UP000028922">
    <property type="component" value="Unassembled WGS sequence"/>
</dbReference>
<dbReference type="eggNOG" id="COG2170">
    <property type="taxonomic scope" value="Bacteria"/>
</dbReference>
<dbReference type="InterPro" id="IPR011792">
    <property type="entry name" value="GshA_cyano"/>
</dbReference>
<evidence type="ECO:0000313" key="2">
    <source>
        <dbReference type="EMBL" id="KFF41623.1"/>
    </source>
</evidence>